<dbReference type="SMART" id="SM00346">
    <property type="entry name" value="HTH_ICLR"/>
    <property type="match status" value="1"/>
</dbReference>
<dbReference type="SUPFAM" id="SSF55781">
    <property type="entry name" value="GAF domain-like"/>
    <property type="match status" value="1"/>
</dbReference>
<keyword evidence="6" id="KW-1185">Reference proteome</keyword>
<dbReference type="RefSeq" id="WP_166190847.1">
    <property type="nucleotide sequence ID" value="NZ_CP049811.1"/>
</dbReference>
<keyword evidence="3" id="KW-0804">Transcription</keyword>
<dbReference type="GO" id="GO:0045892">
    <property type="term" value="P:negative regulation of DNA-templated transcription"/>
    <property type="evidence" value="ECO:0007669"/>
    <property type="project" value="TreeGrafter"/>
</dbReference>
<dbReference type="InterPro" id="IPR005471">
    <property type="entry name" value="Tscrpt_reg_IclR_N"/>
</dbReference>
<dbReference type="AlphaFoldDB" id="A0A6G7VM11"/>
<dbReference type="GO" id="GO:0003677">
    <property type="term" value="F:DNA binding"/>
    <property type="evidence" value="ECO:0007669"/>
    <property type="project" value="UniProtKB-KW"/>
</dbReference>
<keyword evidence="1" id="KW-0805">Transcription regulation</keyword>
<dbReference type="InterPro" id="IPR036390">
    <property type="entry name" value="WH_DNA-bd_sf"/>
</dbReference>
<dbReference type="KEGG" id="mon:G8E03_09025"/>
<evidence type="ECO:0000256" key="2">
    <source>
        <dbReference type="ARBA" id="ARBA00023125"/>
    </source>
</evidence>
<dbReference type="Pfam" id="PF09339">
    <property type="entry name" value="HTH_IclR"/>
    <property type="match status" value="1"/>
</dbReference>
<dbReference type="PROSITE" id="PS51078">
    <property type="entry name" value="ICLR_ED"/>
    <property type="match status" value="1"/>
</dbReference>
<dbReference type="GO" id="GO:0003700">
    <property type="term" value="F:DNA-binding transcription factor activity"/>
    <property type="evidence" value="ECO:0007669"/>
    <property type="project" value="TreeGrafter"/>
</dbReference>
<proteinExistence type="predicted"/>
<organism evidence="5 6">
    <name type="scientific">Pontivivens nitratireducens</name>
    <dbReference type="NCBI Taxonomy" id="2758038"/>
    <lineage>
        <taxon>Bacteria</taxon>
        <taxon>Pseudomonadati</taxon>
        <taxon>Pseudomonadota</taxon>
        <taxon>Alphaproteobacteria</taxon>
        <taxon>Rhodobacterales</taxon>
        <taxon>Paracoccaceae</taxon>
        <taxon>Pontivivens</taxon>
    </lineage>
</organism>
<accession>A0A6G7VM11</accession>
<dbReference type="EMBL" id="CP049811">
    <property type="protein sequence ID" value="QIK40895.1"/>
    <property type="molecule type" value="Genomic_DNA"/>
</dbReference>
<dbReference type="InterPro" id="IPR029016">
    <property type="entry name" value="GAF-like_dom_sf"/>
</dbReference>
<evidence type="ECO:0000313" key="5">
    <source>
        <dbReference type="EMBL" id="QIK40895.1"/>
    </source>
</evidence>
<keyword evidence="2" id="KW-0238">DNA-binding</keyword>
<protein>
    <submittedName>
        <fullName evidence="5">IclR family transcriptional regulator</fullName>
    </submittedName>
</protein>
<dbReference type="Gene3D" id="1.10.10.10">
    <property type="entry name" value="Winged helix-like DNA-binding domain superfamily/Winged helix DNA-binding domain"/>
    <property type="match status" value="1"/>
</dbReference>
<dbReference type="Gene3D" id="3.30.450.40">
    <property type="match status" value="1"/>
</dbReference>
<evidence type="ECO:0000256" key="1">
    <source>
        <dbReference type="ARBA" id="ARBA00023015"/>
    </source>
</evidence>
<evidence type="ECO:0000259" key="4">
    <source>
        <dbReference type="PROSITE" id="PS51078"/>
    </source>
</evidence>
<reference evidence="5 6" key="1">
    <citation type="submission" date="2020-03" db="EMBL/GenBank/DDBJ databases">
        <title>Complete genome sequence of Monaibacterium sp. ALG8 with diverse plasmids.</title>
        <authorList>
            <person name="Sun C."/>
        </authorList>
    </citation>
    <scope>NUCLEOTIDE SEQUENCE [LARGE SCALE GENOMIC DNA]</scope>
    <source>
        <strain evidence="5 6">ALG8</strain>
    </source>
</reference>
<dbReference type="InterPro" id="IPR014757">
    <property type="entry name" value="Tscrpt_reg_IclR_C"/>
</dbReference>
<sequence length="247" mass="27017">MNFTDASSTRSVRLFEAFAAVGAPQSLSEISDLLATPLSTCHGLVKALQNGGYLYSNNVSRRHYPTRRLLQIAETIAANDPVLKYFDAHMAELRDTTEETVILGTLQKDAVVYLNVVESPHSIRYSARPGDMKPLHSSALGKLMLGESEKKVRESFLKTLPLDAVTQNTLTTPDVLRRDLEQSRDRGFYMTRGENVSEVLAMAAPVRIGGEIYGIVVAGPIGRMESKQAEIEDALTTAGNRISGDFG</sequence>
<dbReference type="SUPFAM" id="SSF46785">
    <property type="entry name" value="Winged helix' DNA-binding domain"/>
    <property type="match status" value="1"/>
</dbReference>
<name>A0A6G7VM11_9RHOB</name>
<dbReference type="Proteomes" id="UP000500791">
    <property type="component" value="Chromosome"/>
</dbReference>
<gene>
    <name evidence="5" type="ORF">G8E03_09025</name>
</gene>
<dbReference type="PANTHER" id="PTHR30136:SF35">
    <property type="entry name" value="HTH-TYPE TRANSCRIPTIONAL REGULATOR RV1719"/>
    <property type="match status" value="1"/>
</dbReference>
<evidence type="ECO:0000313" key="6">
    <source>
        <dbReference type="Proteomes" id="UP000500791"/>
    </source>
</evidence>
<dbReference type="InterPro" id="IPR050707">
    <property type="entry name" value="HTH_MetabolicPath_Reg"/>
</dbReference>
<dbReference type="InterPro" id="IPR036388">
    <property type="entry name" value="WH-like_DNA-bd_sf"/>
</dbReference>
<dbReference type="Pfam" id="PF01614">
    <property type="entry name" value="IclR_C"/>
    <property type="match status" value="1"/>
</dbReference>
<evidence type="ECO:0000256" key="3">
    <source>
        <dbReference type="ARBA" id="ARBA00023163"/>
    </source>
</evidence>
<dbReference type="PANTHER" id="PTHR30136">
    <property type="entry name" value="HELIX-TURN-HELIX TRANSCRIPTIONAL REGULATOR, ICLR FAMILY"/>
    <property type="match status" value="1"/>
</dbReference>
<feature type="domain" description="IclR-ED" evidence="4">
    <location>
        <begin position="68"/>
        <end position="247"/>
    </location>
</feature>